<evidence type="ECO:0000313" key="1">
    <source>
        <dbReference type="EMBL" id="GID68293.1"/>
    </source>
</evidence>
<dbReference type="InterPro" id="IPR025584">
    <property type="entry name" value="Cthe_2159"/>
</dbReference>
<sequence length="267" mass="25466">MCTAFSEAFLRSSDDGVHSDGAITVDGGATTVATGDDGVHAEGTVTVSAGTVGVTRSYEGVEGLKVYVTGGSVSATASDDAVNAADPAYGEMQNSPNALVSITGGTVVVDGGTDGLDSNGALTIGGGTVVVSGSATRGGGEGGLDSNGALTITGGTLISTGISATTSTLPSSGQGWVSVTFGANQPAGTIVHLATTSGTQIAAYRSAKAFKGVVFSSGQITRGTTYAVCTGGSVSGTAAGGGLYTGGTLSGTQVATVTAGSQSGTRP</sequence>
<accession>A0A919IRM5</accession>
<organism evidence="1 2">
    <name type="scientific">Actinoplanes cyaneus</name>
    <dbReference type="NCBI Taxonomy" id="52696"/>
    <lineage>
        <taxon>Bacteria</taxon>
        <taxon>Bacillati</taxon>
        <taxon>Actinomycetota</taxon>
        <taxon>Actinomycetes</taxon>
        <taxon>Micromonosporales</taxon>
        <taxon>Micromonosporaceae</taxon>
        <taxon>Actinoplanes</taxon>
    </lineage>
</organism>
<dbReference type="Pfam" id="PF14262">
    <property type="entry name" value="Cthe_2159"/>
    <property type="match status" value="1"/>
</dbReference>
<dbReference type="EMBL" id="BOMH01000045">
    <property type="protein sequence ID" value="GID68293.1"/>
    <property type="molecule type" value="Genomic_DNA"/>
</dbReference>
<reference evidence="1" key="1">
    <citation type="submission" date="2021-01" db="EMBL/GenBank/DDBJ databases">
        <title>Whole genome shotgun sequence of Actinoplanes cyaneus NBRC 14990.</title>
        <authorList>
            <person name="Komaki H."/>
            <person name="Tamura T."/>
        </authorList>
    </citation>
    <scope>NUCLEOTIDE SEQUENCE</scope>
    <source>
        <strain evidence="1">NBRC 14990</strain>
    </source>
</reference>
<name>A0A919IRM5_9ACTN</name>
<gene>
    <name evidence="1" type="ORF">Acy02nite_61740</name>
</gene>
<evidence type="ECO:0008006" key="3">
    <source>
        <dbReference type="Google" id="ProtNLM"/>
    </source>
</evidence>
<dbReference type="AlphaFoldDB" id="A0A919IRM5"/>
<protein>
    <recommendedName>
        <fullName evidence="3">Carbohydrate-binding domain-containing protein</fullName>
    </recommendedName>
</protein>
<proteinExistence type="predicted"/>
<keyword evidence="2" id="KW-1185">Reference proteome</keyword>
<comment type="caution">
    <text evidence="1">The sequence shown here is derived from an EMBL/GenBank/DDBJ whole genome shotgun (WGS) entry which is preliminary data.</text>
</comment>
<evidence type="ECO:0000313" key="2">
    <source>
        <dbReference type="Proteomes" id="UP000619479"/>
    </source>
</evidence>
<dbReference type="Proteomes" id="UP000619479">
    <property type="component" value="Unassembled WGS sequence"/>
</dbReference>